<dbReference type="Pfam" id="PF13409">
    <property type="entry name" value="GST_N_2"/>
    <property type="match status" value="1"/>
</dbReference>
<dbReference type="PROSITE" id="PS50404">
    <property type="entry name" value="GST_NTER"/>
    <property type="match status" value="1"/>
</dbReference>
<sequence length="205" mass="22535">MKLYYLAGACSLAPHIVAREAGVALEIEAVDVREKRTASGKDFRAINPKGSVPALELDNGEILTEGPAIIQYLADLKPATGLAPANGTMARYRLQEMLAFLSSEVHKRHVPFFYPAYESVRALSLDALYAHYALLEQRLSAQEWLVGEHFTGADAYLFTLTTWAGHVGLDLARFPAVSAFRERVAQRPAVRAALEAEGLLNHDTR</sequence>
<dbReference type="InterPro" id="IPR010987">
    <property type="entry name" value="Glutathione-S-Trfase_C-like"/>
</dbReference>
<organism evidence="3 4">
    <name type="scientific">Paraburkholderia unamae</name>
    <dbReference type="NCBI Taxonomy" id="219649"/>
    <lineage>
        <taxon>Bacteria</taxon>
        <taxon>Pseudomonadati</taxon>
        <taxon>Pseudomonadota</taxon>
        <taxon>Betaproteobacteria</taxon>
        <taxon>Burkholderiales</taxon>
        <taxon>Burkholderiaceae</taxon>
        <taxon>Paraburkholderia</taxon>
    </lineage>
</organism>
<dbReference type="InterPro" id="IPR004046">
    <property type="entry name" value="GST_C"/>
</dbReference>
<dbReference type="Proteomes" id="UP000245712">
    <property type="component" value="Unassembled WGS sequence"/>
</dbReference>
<keyword evidence="4" id="KW-1185">Reference proteome</keyword>
<dbReference type="EMBL" id="QEOB01000028">
    <property type="protein sequence ID" value="PVX71639.1"/>
    <property type="molecule type" value="Genomic_DNA"/>
</dbReference>
<evidence type="ECO:0000313" key="3">
    <source>
        <dbReference type="EMBL" id="PVX71639.1"/>
    </source>
</evidence>
<dbReference type="SUPFAM" id="SSF52833">
    <property type="entry name" value="Thioredoxin-like"/>
    <property type="match status" value="1"/>
</dbReference>
<dbReference type="Pfam" id="PF00043">
    <property type="entry name" value="GST_C"/>
    <property type="match status" value="1"/>
</dbReference>
<dbReference type="SFLD" id="SFLDG00358">
    <property type="entry name" value="Main_(cytGST)"/>
    <property type="match status" value="1"/>
</dbReference>
<dbReference type="PANTHER" id="PTHR44051">
    <property type="entry name" value="GLUTATHIONE S-TRANSFERASE-RELATED"/>
    <property type="match status" value="1"/>
</dbReference>
<dbReference type="InterPro" id="IPR004045">
    <property type="entry name" value="Glutathione_S-Trfase_N"/>
</dbReference>
<dbReference type="NCBIfam" id="NF007831">
    <property type="entry name" value="PRK10542.1"/>
    <property type="match status" value="1"/>
</dbReference>
<gene>
    <name evidence="3" type="ORF">C7402_12862</name>
</gene>
<dbReference type="PANTHER" id="PTHR44051:SF8">
    <property type="entry name" value="GLUTATHIONE S-TRANSFERASE GSTA"/>
    <property type="match status" value="1"/>
</dbReference>
<dbReference type="CDD" id="cd03188">
    <property type="entry name" value="GST_C_Beta"/>
    <property type="match status" value="1"/>
</dbReference>
<dbReference type="SUPFAM" id="SSF47616">
    <property type="entry name" value="GST C-terminal domain-like"/>
    <property type="match status" value="1"/>
</dbReference>
<evidence type="ECO:0000259" key="1">
    <source>
        <dbReference type="PROSITE" id="PS50404"/>
    </source>
</evidence>
<protein>
    <submittedName>
        <fullName evidence="3">Glutathione S-transferase</fullName>
    </submittedName>
</protein>
<accession>A0ABX5KA23</accession>
<dbReference type="RefSeq" id="WP_116614324.1">
    <property type="nucleotide sequence ID" value="NZ_CAJZAT010000231.1"/>
</dbReference>
<dbReference type="CDD" id="cd03057">
    <property type="entry name" value="GST_N_Beta"/>
    <property type="match status" value="1"/>
</dbReference>
<dbReference type="SFLD" id="SFLDS00019">
    <property type="entry name" value="Glutathione_Transferase_(cytos"/>
    <property type="match status" value="1"/>
</dbReference>
<name>A0ABX5KA23_9BURK</name>
<dbReference type="SFLD" id="SFLDG01150">
    <property type="entry name" value="Main.1:_Beta-like"/>
    <property type="match status" value="1"/>
</dbReference>
<dbReference type="InterPro" id="IPR040079">
    <property type="entry name" value="Glutathione_S-Trfase"/>
</dbReference>
<evidence type="ECO:0000259" key="2">
    <source>
        <dbReference type="PROSITE" id="PS50405"/>
    </source>
</evidence>
<dbReference type="PROSITE" id="PS50405">
    <property type="entry name" value="GST_CTER"/>
    <property type="match status" value="1"/>
</dbReference>
<feature type="domain" description="GST C-terminal" evidence="2">
    <location>
        <begin position="87"/>
        <end position="205"/>
    </location>
</feature>
<evidence type="ECO:0000313" key="4">
    <source>
        <dbReference type="Proteomes" id="UP000245712"/>
    </source>
</evidence>
<dbReference type="InterPro" id="IPR036282">
    <property type="entry name" value="Glutathione-S-Trfase_C_sf"/>
</dbReference>
<dbReference type="Gene3D" id="1.20.1050.10">
    <property type="match status" value="1"/>
</dbReference>
<dbReference type="Gene3D" id="3.40.30.10">
    <property type="entry name" value="Glutaredoxin"/>
    <property type="match status" value="1"/>
</dbReference>
<feature type="domain" description="GST N-terminal" evidence="1">
    <location>
        <begin position="1"/>
        <end position="81"/>
    </location>
</feature>
<proteinExistence type="predicted"/>
<comment type="caution">
    <text evidence="3">The sequence shown here is derived from an EMBL/GenBank/DDBJ whole genome shotgun (WGS) entry which is preliminary data.</text>
</comment>
<reference evidence="3 4" key="1">
    <citation type="submission" date="2018-05" db="EMBL/GenBank/DDBJ databases">
        <title>Genomic Encyclopedia of Type Strains, Phase IV (KMG-V): Genome sequencing to study the core and pangenomes of soil and plant-associated prokaryotes.</title>
        <authorList>
            <person name="Whitman W."/>
        </authorList>
    </citation>
    <scope>NUCLEOTIDE SEQUENCE [LARGE SCALE GENOMIC DNA]</scope>
    <source>
        <strain evidence="3 4">SCZa-39</strain>
    </source>
</reference>
<dbReference type="InterPro" id="IPR036249">
    <property type="entry name" value="Thioredoxin-like_sf"/>
</dbReference>